<dbReference type="PANTHER" id="PTHR46594">
    <property type="entry name" value="P-TYPE CATION-TRANSPORTING ATPASE"/>
    <property type="match status" value="1"/>
</dbReference>
<dbReference type="HOGENOM" id="CLU_134973_10_0_5"/>
<dbReference type="PANTHER" id="PTHR46594:SF4">
    <property type="entry name" value="P-TYPE CATION-TRANSPORTING ATPASE"/>
    <property type="match status" value="1"/>
</dbReference>
<dbReference type="InterPro" id="IPR006121">
    <property type="entry name" value="HMA_dom"/>
</dbReference>
<reference evidence="3 4" key="1">
    <citation type="journal article" date="2011" name="J. Bacteriol.">
        <title>Genome sequence of the ethanol-producing Zymomonas mobilis subsp. mobilis lectotype strain ATCC 10988.</title>
        <authorList>
            <person name="Pappas K.M."/>
            <person name="Kouvelis V.N."/>
            <person name="Saunders E."/>
            <person name="Brettin T.S."/>
            <person name="Bruce D."/>
            <person name="Detter C."/>
            <person name="Balakireva M."/>
            <person name="Han C.S."/>
            <person name="Savvakis G."/>
            <person name="Kyrpides N.C."/>
            <person name="Typas M.A."/>
        </authorList>
    </citation>
    <scope>NUCLEOTIDE SEQUENCE [LARGE SCALE GENOMIC DNA]</scope>
    <source>
        <strain evidence="4">ATCC 10988 / DSM 424 / CCUG 17860 / LMG 404 / NCIMB 8938 / NRRL B-806 / ZM1</strain>
    </source>
</reference>
<dbReference type="GO" id="GO:0006825">
    <property type="term" value="P:copper ion transport"/>
    <property type="evidence" value="ECO:0007669"/>
    <property type="project" value="InterPro"/>
</dbReference>
<dbReference type="FunFam" id="3.30.70.100:FF:000001">
    <property type="entry name" value="ATPase copper transporting beta"/>
    <property type="match status" value="1"/>
</dbReference>
<dbReference type="GO" id="GO:0005507">
    <property type="term" value="F:copper ion binding"/>
    <property type="evidence" value="ECO:0007669"/>
    <property type="project" value="InterPro"/>
</dbReference>
<accession>A0A0H3G557</accession>
<dbReference type="eggNOG" id="COG2608">
    <property type="taxonomic scope" value="Bacteria"/>
</dbReference>
<dbReference type="Proteomes" id="UP000001494">
    <property type="component" value="Chromosome"/>
</dbReference>
<evidence type="ECO:0000259" key="2">
    <source>
        <dbReference type="PROSITE" id="PS50846"/>
    </source>
</evidence>
<organism evidence="3 4">
    <name type="scientific">Zymomonas mobilis subsp. mobilis (strain ATCC 10988 / DSM 424 / LMG 404 / NCIMB 8938 / NRRL B-806 / ZM1)</name>
    <dbReference type="NCBI Taxonomy" id="555217"/>
    <lineage>
        <taxon>Bacteria</taxon>
        <taxon>Pseudomonadati</taxon>
        <taxon>Pseudomonadota</taxon>
        <taxon>Alphaproteobacteria</taxon>
        <taxon>Sphingomonadales</taxon>
        <taxon>Zymomonadaceae</taxon>
        <taxon>Zymomonas</taxon>
    </lineage>
</organism>
<feature type="domain" description="HMA" evidence="2">
    <location>
        <begin position="2"/>
        <end position="68"/>
    </location>
</feature>
<proteinExistence type="predicted"/>
<evidence type="ECO:0000313" key="4">
    <source>
        <dbReference type="Proteomes" id="UP000001494"/>
    </source>
</evidence>
<dbReference type="EMBL" id="CP002850">
    <property type="protein sequence ID" value="AEH62235.1"/>
    <property type="molecule type" value="Genomic_DNA"/>
</dbReference>
<protein>
    <submittedName>
        <fullName evidence="3">Heavy metal transport/detoxification protein</fullName>
    </submittedName>
</protein>
<dbReference type="OrthoDB" id="9814359at2"/>
<evidence type="ECO:0000256" key="1">
    <source>
        <dbReference type="ARBA" id="ARBA00022723"/>
    </source>
</evidence>
<keyword evidence="1" id="KW-0479">Metal-binding</keyword>
<evidence type="ECO:0000313" key="3">
    <source>
        <dbReference type="EMBL" id="AEH62235.1"/>
    </source>
</evidence>
<dbReference type="CDD" id="cd00371">
    <property type="entry name" value="HMA"/>
    <property type="match status" value="1"/>
</dbReference>
<dbReference type="RefSeq" id="WP_014500480.1">
    <property type="nucleotide sequence ID" value="NC_017262.1"/>
</dbReference>
<gene>
    <name evidence="3" type="ordered locus">Zmob_0388</name>
</gene>
<sequence>MTRVIFQVEGMHCEKCVKTIEGHLGQLQGVSAATASLKNKAVTIDYNPDEVSEDVLRKEIDDLGYDIVA</sequence>
<dbReference type="PRINTS" id="PR00944">
    <property type="entry name" value="CUEXPORT"/>
</dbReference>
<name>A0A0H3G557_ZYMMA</name>
<dbReference type="Gene3D" id="3.30.70.100">
    <property type="match status" value="1"/>
</dbReference>
<dbReference type="KEGG" id="zmm:Zmob_0388"/>
<dbReference type="Pfam" id="PF00403">
    <property type="entry name" value="HMA"/>
    <property type="match status" value="1"/>
</dbReference>
<dbReference type="InterPro" id="IPR000428">
    <property type="entry name" value="Cu-bd"/>
</dbReference>
<dbReference type="InterPro" id="IPR036163">
    <property type="entry name" value="HMA_dom_sf"/>
</dbReference>
<dbReference type="AlphaFoldDB" id="A0A0H3G557"/>
<dbReference type="PROSITE" id="PS50846">
    <property type="entry name" value="HMA_2"/>
    <property type="match status" value="1"/>
</dbReference>
<dbReference type="SUPFAM" id="SSF55008">
    <property type="entry name" value="HMA, heavy metal-associated domain"/>
    <property type="match status" value="1"/>
</dbReference>